<organism evidence="3 4">
    <name type="scientific">Geoglobus acetivorans</name>
    <dbReference type="NCBI Taxonomy" id="565033"/>
    <lineage>
        <taxon>Archaea</taxon>
        <taxon>Methanobacteriati</taxon>
        <taxon>Methanobacteriota</taxon>
        <taxon>Archaeoglobi</taxon>
        <taxon>Archaeoglobales</taxon>
        <taxon>Archaeoglobaceae</taxon>
        <taxon>Geoglobus</taxon>
    </lineage>
</organism>
<dbReference type="InterPro" id="IPR023291">
    <property type="entry name" value="Af2093-N"/>
</dbReference>
<dbReference type="GeneID" id="90449642"/>
<sequence length="249" mass="29188">MDDLREILKKVSELMAGREVTTVDEIKRNAYRAMLSHFLSRHVSRDRMENLVSEVVESLCEVPASINSLHYSEKLEIENVAFRHIHTCKPTEEDLENAYEEYLKSRKLIDSIEIMMEVTDVFFNGYAIEDGLIRVYSKGKYKYGAFYSLIDDVGEDLEIHERVATSFDGEYVVVVPTENELTRFLRFFSRYSERVKKAGFKIWVVNVEERTIDPFIGYPRDFLLLKGFKNPRVATQINSLWRVQVEEMD</sequence>
<dbReference type="Gene3D" id="3.40.50.10670">
    <property type="entry name" value="af2093 domain"/>
    <property type="match status" value="1"/>
</dbReference>
<feature type="domain" description="DUF6834" evidence="1">
    <location>
        <begin position="101"/>
        <end position="230"/>
    </location>
</feature>
<dbReference type="Pfam" id="PF20897">
    <property type="entry name" value="DUF6846"/>
    <property type="match status" value="1"/>
</dbReference>
<dbReference type="Gene3D" id="1.10.3400.10">
    <property type="entry name" value="af_2093 domain like"/>
    <property type="match status" value="1"/>
</dbReference>
<gene>
    <name evidence="3" type="ORF">LPQ35_08095</name>
</gene>
<dbReference type="EMBL" id="CP087714">
    <property type="protein sequence ID" value="XAT63213.1"/>
    <property type="molecule type" value="Genomic_DNA"/>
</dbReference>
<dbReference type="RefSeq" id="WP_193808281.1">
    <property type="nucleotide sequence ID" value="NZ_CP087714.1"/>
</dbReference>
<reference evidence="3 4" key="1">
    <citation type="submission" date="2021-11" db="EMBL/GenBank/DDBJ databases">
        <title>Whole genome of Geoglobus acetivorans.</title>
        <authorList>
            <person name="Liu D."/>
        </authorList>
    </citation>
    <scope>NUCLEOTIDE SEQUENCE [LARGE SCALE GENOMIC DNA]</scope>
    <source>
        <strain evidence="3 4">SBH6</strain>
    </source>
</reference>
<dbReference type="InterPro" id="IPR049264">
    <property type="entry name" value="DUF6846"/>
</dbReference>
<dbReference type="Pfam" id="PF20755">
    <property type="entry name" value="DUF6834_C"/>
    <property type="match status" value="1"/>
</dbReference>
<name>A0ABZ3H2L2_GEOAI</name>
<accession>A0ABZ3H2L2</accession>
<evidence type="ECO:0000259" key="2">
    <source>
        <dbReference type="Pfam" id="PF20897"/>
    </source>
</evidence>
<protein>
    <submittedName>
        <fullName evidence="3">Uncharacterized protein</fullName>
    </submittedName>
</protein>
<dbReference type="InterPro" id="IPR049266">
    <property type="entry name" value="AF2093-like_C_sf"/>
</dbReference>
<dbReference type="InterPro" id="IPR049429">
    <property type="entry name" value="AF2093-like"/>
</dbReference>
<evidence type="ECO:0000259" key="1">
    <source>
        <dbReference type="Pfam" id="PF20755"/>
    </source>
</evidence>
<dbReference type="InterPro" id="IPR049265">
    <property type="entry name" value="DUF6834"/>
</dbReference>
<dbReference type="Proteomes" id="UP001492541">
    <property type="component" value="Chromosome"/>
</dbReference>
<feature type="domain" description="DUF6846" evidence="2">
    <location>
        <begin position="6"/>
        <end position="99"/>
    </location>
</feature>
<dbReference type="CDD" id="cd22184">
    <property type="entry name" value="Af2093-like"/>
    <property type="match status" value="1"/>
</dbReference>
<evidence type="ECO:0000313" key="3">
    <source>
        <dbReference type="EMBL" id="XAT63213.1"/>
    </source>
</evidence>
<evidence type="ECO:0000313" key="4">
    <source>
        <dbReference type="Proteomes" id="UP001492541"/>
    </source>
</evidence>
<proteinExistence type="predicted"/>
<keyword evidence="4" id="KW-1185">Reference proteome</keyword>